<accession>A0A7Y9JH15</accession>
<dbReference type="Proteomes" id="UP000529783">
    <property type="component" value="Unassembled WGS sequence"/>
</dbReference>
<gene>
    <name evidence="2" type="ORF">BJY14_004229</name>
</gene>
<dbReference type="EMBL" id="JACCBA010000001">
    <property type="protein sequence ID" value="NYD48246.1"/>
    <property type="molecule type" value="Genomic_DNA"/>
</dbReference>
<evidence type="ECO:0000313" key="2">
    <source>
        <dbReference type="EMBL" id="NYD48246.1"/>
    </source>
</evidence>
<evidence type="ECO:0000256" key="1">
    <source>
        <dbReference type="SAM" id="MobiDB-lite"/>
    </source>
</evidence>
<proteinExistence type="predicted"/>
<name>A0A7Y9JH15_9ACTN</name>
<evidence type="ECO:0000313" key="3">
    <source>
        <dbReference type="Proteomes" id="UP000529783"/>
    </source>
</evidence>
<feature type="region of interest" description="Disordered" evidence="1">
    <location>
        <begin position="28"/>
        <end position="59"/>
    </location>
</feature>
<organism evidence="2 3">
    <name type="scientific">Actinomadura luteofluorescens</name>
    <dbReference type="NCBI Taxonomy" id="46163"/>
    <lineage>
        <taxon>Bacteria</taxon>
        <taxon>Bacillati</taxon>
        <taxon>Actinomycetota</taxon>
        <taxon>Actinomycetes</taxon>
        <taxon>Streptosporangiales</taxon>
        <taxon>Thermomonosporaceae</taxon>
        <taxon>Actinomadura</taxon>
    </lineage>
</organism>
<protein>
    <submittedName>
        <fullName evidence="2">Uncharacterized protein</fullName>
    </submittedName>
</protein>
<sequence>MHVCCTWPGMSHAWTIGGASVVTEATAEHPMPGMSGGAPMTEGATADHPLPHKNGGTPMTGAPVRVLSTVIYHLCL</sequence>
<reference evidence="2 3" key="1">
    <citation type="submission" date="2020-07" db="EMBL/GenBank/DDBJ databases">
        <title>Sequencing the genomes of 1000 actinobacteria strains.</title>
        <authorList>
            <person name="Klenk H.-P."/>
        </authorList>
    </citation>
    <scope>NUCLEOTIDE SEQUENCE [LARGE SCALE GENOMIC DNA]</scope>
    <source>
        <strain evidence="2 3">DSM 40398</strain>
    </source>
</reference>
<keyword evidence="3" id="KW-1185">Reference proteome</keyword>
<comment type="caution">
    <text evidence="2">The sequence shown here is derived from an EMBL/GenBank/DDBJ whole genome shotgun (WGS) entry which is preliminary data.</text>
</comment>
<dbReference type="AlphaFoldDB" id="A0A7Y9JH15"/>